<evidence type="ECO:0000256" key="2">
    <source>
        <dbReference type="ARBA" id="ARBA00022803"/>
    </source>
</evidence>
<dbReference type="SUPFAM" id="SSF48452">
    <property type="entry name" value="TPR-like"/>
    <property type="match status" value="1"/>
</dbReference>
<dbReference type="PANTHER" id="PTHR46224">
    <property type="entry name" value="ANKYRIN REPEAT FAMILY PROTEIN"/>
    <property type="match status" value="1"/>
</dbReference>
<dbReference type="Pfam" id="PF07719">
    <property type="entry name" value="TPR_2"/>
    <property type="match status" value="1"/>
</dbReference>
<keyword evidence="1" id="KW-0677">Repeat</keyword>
<dbReference type="InterPro" id="IPR002110">
    <property type="entry name" value="Ankyrin_rpt"/>
</dbReference>
<dbReference type="AlphaFoldDB" id="R7WG98"/>
<dbReference type="PROSITE" id="PS50297">
    <property type="entry name" value="ANK_REP_REGION"/>
    <property type="match status" value="4"/>
</dbReference>
<dbReference type="InterPro" id="IPR013105">
    <property type="entry name" value="TPR_2"/>
</dbReference>
<dbReference type="EnsemblPlants" id="EMT19864">
    <property type="protein sequence ID" value="EMT19864"/>
    <property type="gene ID" value="F775_00296"/>
</dbReference>
<dbReference type="SMART" id="SM00248">
    <property type="entry name" value="ANK"/>
    <property type="match status" value="5"/>
</dbReference>
<dbReference type="PROSITE" id="PS50088">
    <property type="entry name" value="ANK_REPEAT"/>
    <property type="match status" value="4"/>
</dbReference>
<keyword evidence="2" id="KW-0802">TPR repeat</keyword>
<dbReference type="Gene3D" id="1.25.40.20">
    <property type="entry name" value="Ankyrin repeat-containing domain"/>
    <property type="match status" value="1"/>
</dbReference>
<dbReference type="SUPFAM" id="SSF48403">
    <property type="entry name" value="Ankyrin repeat"/>
    <property type="match status" value="1"/>
</dbReference>
<dbReference type="InterPro" id="IPR019734">
    <property type="entry name" value="TPR_rpt"/>
</dbReference>
<dbReference type="PANTHER" id="PTHR46224:SF41">
    <property type="entry name" value="OS03G0621400 PROTEIN"/>
    <property type="match status" value="1"/>
</dbReference>
<evidence type="ECO:0000256" key="1">
    <source>
        <dbReference type="ARBA" id="ARBA00022737"/>
    </source>
</evidence>
<name>R7WG98_AEGTA</name>
<sequence>MEPPRSPARFTGKRVLHNSSLAQSLSNSNPNISSLTPAPNANAASRAAVRGKMLNMIFQAASDGDIPRFKSLLVRLDSGRGRLKETVEALRVKDAGLLEGLGALHVAACRERLEVCRYLIEELQVDVNGVDKGGRTPLFFAILCKGVRIAKYLLDNGANPNKINNDGISPLHQATVSGNGEAVKLLLAKGAYVDPVASCGTPLHCAASKGHDDIMKILLGHNADRKRQDDAWFKQRPKGQSKQSENLAKNCNKLVNGKSPLNTATDANSKNCMLLLLKAGADRKGAAAYAAEKLQSEKVVSTEFVNCIMGDVAANRILPDDLRFTFSTLDACRVLFFFNDVSILIIQDESESKRKIRVSGFQKLASFSFKGEEYHSAAMSYTVGGNSKVPTRRVCAAYKGSAEFVGNHREKALLCFHQVINLMRADYCCCVNLMMAIKFDPNNATLYSNRSLCWLHIGEGDKALLDASECRKLRPDWPKACYRQGAALMLLKDYEGASEHFLDGLKLDPANTEMEDALRKAYDAMKDVSKHQGLQVLQTCKGRGAGSGP</sequence>
<dbReference type="InterPro" id="IPR036770">
    <property type="entry name" value="Ankyrin_rpt-contain_sf"/>
</dbReference>
<proteinExistence type="predicted"/>
<dbReference type="SMART" id="SM00028">
    <property type="entry name" value="TPR"/>
    <property type="match status" value="2"/>
</dbReference>
<dbReference type="InterPro" id="IPR051616">
    <property type="entry name" value="Cul2-RING_E3_ligase_SR"/>
</dbReference>
<protein>
    <submittedName>
        <fullName evidence="3">26S proteasome non-ATPase regulatory subunit 10</fullName>
    </submittedName>
</protein>
<dbReference type="InterPro" id="IPR011990">
    <property type="entry name" value="TPR-like_helical_dom_sf"/>
</dbReference>
<accession>R7WG98</accession>
<reference evidence="3" key="1">
    <citation type="submission" date="2015-06" db="UniProtKB">
        <authorList>
            <consortium name="EnsemblPlants"/>
        </authorList>
    </citation>
    <scope>IDENTIFICATION</scope>
</reference>
<dbReference type="Gene3D" id="1.25.40.10">
    <property type="entry name" value="Tetratricopeptide repeat domain"/>
    <property type="match status" value="1"/>
</dbReference>
<dbReference type="Pfam" id="PF00023">
    <property type="entry name" value="Ank"/>
    <property type="match status" value="1"/>
</dbReference>
<organism evidence="3">
    <name type="scientific">Aegilops tauschii</name>
    <name type="common">Tausch's goatgrass</name>
    <name type="synonym">Aegilops squarrosa</name>
    <dbReference type="NCBI Taxonomy" id="37682"/>
    <lineage>
        <taxon>Eukaryota</taxon>
        <taxon>Viridiplantae</taxon>
        <taxon>Streptophyta</taxon>
        <taxon>Embryophyta</taxon>
        <taxon>Tracheophyta</taxon>
        <taxon>Spermatophyta</taxon>
        <taxon>Magnoliopsida</taxon>
        <taxon>Liliopsida</taxon>
        <taxon>Poales</taxon>
        <taxon>Poaceae</taxon>
        <taxon>BOP clade</taxon>
        <taxon>Pooideae</taxon>
        <taxon>Triticodae</taxon>
        <taxon>Triticeae</taxon>
        <taxon>Triticinae</taxon>
        <taxon>Aegilops</taxon>
    </lineage>
</organism>
<dbReference type="PROSITE" id="PS50005">
    <property type="entry name" value="TPR"/>
    <property type="match status" value="1"/>
</dbReference>
<dbReference type="Pfam" id="PF12796">
    <property type="entry name" value="Ank_2"/>
    <property type="match status" value="1"/>
</dbReference>
<evidence type="ECO:0000313" key="3">
    <source>
        <dbReference type="EnsemblPlants" id="EMT19864"/>
    </source>
</evidence>